<proteinExistence type="predicted"/>
<dbReference type="EMBL" id="JABUBU010000030">
    <property type="protein sequence ID" value="MBY6368572.1"/>
    <property type="molecule type" value="Genomic_DNA"/>
</dbReference>
<dbReference type="SUPFAM" id="SSF55781">
    <property type="entry name" value="GAF domain-like"/>
    <property type="match status" value="1"/>
</dbReference>
<dbReference type="Pfam" id="PF00563">
    <property type="entry name" value="EAL"/>
    <property type="match status" value="1"/>
</dbReference>
<evidence type="ECO:0000313" key="2">
    <source>
        <dbReference type="EMBL" id="MBY6368572.1"/>
    </source>
</evidence>
<organism evidence="2 3">
    <name type="scientific">Rhodococcoides corynebacterioides</name>
    <dbReference type="NCBI Taxonomy" id="53972"/>
    <lineage>
        <taxon>Bacteria</taxon>
        <taxon>Bacillati</taxon>
        <taxon>Actinomycetota</taxon>
        <taxon>Actinomycetes</taxon>
        <taxon>Mycobacteriales</taxon>
        <taxon>Nocardiaceae</taxon>
        <taxon>Rhodococcoides</taxon>
    </lineage>
</organism>
<accession>A0ABS7P9Q8</accession>
<evidence type="ECO:0000313" key="3">
    <source>
        <dbReference type="Proteomes" id="UP000825228"/>
    </source>
</evidence>
<dbReference type="Pfam" id="PF01590">
    <property type="entry name" value="GAF"/>
    <property type="match status" value="1"/>
</dbReference>
<dbReference type="InterPro" id="IPR001633">
    <property type="entry name" value="EAL_dom"/>
</dbReference>
<dbReference type="InterPro" id="IPR003018">
    <property type="entry name" value="GAF"/>
</dbReference>
<evidence type="ECO:0000259" key="1">
    <source>
        <dbReference type="PROSITE" id="PS50883"/>
    </source>
</evidence>
<dbReference type="SMART" id="SM00052">
    <property type="entry name" value="EAL"/>
    <property type="match status" value="1"/>
</dbReference>
<protein>
    <submittedName>
        <fullName evidence="2">EAL domain-containing protein</fullName>
    </submittedName>
</protein>
<dbReference type="Proteomes" id="UP000825228">
    <property type="component" value="Unassembled WGS sequence"/>
</dbReference>
<dbReference type="PROSITE" id="PS50883">
    <property type="entry name" value="EAL"/>
    <property type="match status" value="1"/>
</dbReference>
<name>A0ABS7P9Q8_9NOCA</name>
<keyword evidence="3" id="KW-1185">Reference proteome</keyword>
<dbReference type="PANTHER" id="PTHR33121">
    <property type="entry name" value="CYCLIC DI-GMP PHOSPHODIESTERASE PDEF"/>
    <property type="match status" value="1"/>
</dbReference>
<dbReference type="SUPFAM" id="SSF141868">
    <property type="entry name" value="EAL domain-like"/>
    <property type="match status" value="1"/>
</dbReference>
<gene>
    <name evidence="2" type="ORF">HQ603_17640</name>
</gene>
<sequence>MFRTAQHRRSESARNYVDFSVEDPSLDTLLSLAATTLGFTTAMVNILDEDLQYTVAQYGDKGPTLMTRSTATCALVVDAGRAVAIGDSRRDVLSSDPLEAAAAANLIRLDYRSYVAVPLVGREGLVIGTLCLVDPEPHPAGDYVMSTLSDFARVVESHLDAIRGHGRSAWAPRGPGAILDRGEFVPYFQPIIDLDTGRAVGFEALARLLRPGPTGTVVVPPDEFFAAVVDTDLEIDVDHTVLEAALASFRGWLADAPDLDLHVNLCARHLGVAGSVDQLDAIVTASEVPAERVVFELTETRSYTDSARSVAFVEDLRRRGFRVVLDDLGTGHSSLERLVDLPVDGFKVDKALSRRMGSPDGDTLVGALIGFASVTDRSVVVEGIETEEQARSARHNGCTLVQGFLYSHAVPAAGVRALGLF</sequence>
<dbReference type="InterPro" id="IPR035919">
    <property type="entry name" value="EAL_sf"/>
</dbReference>
<dbReference type="PANTHER" id="PTHR33121:SF70">
    <property type="entry name" value="SIGNALING PROTEIN YKOW"/>
    <property type="match status" value="1"/>
</dbReference>
<comment type="caution">
    <text evidence="2">The sequence shown here is derived from an EMBL/GenBank/DDBJ whole genome shotgun (WGS) entry which is preliminary data.</text>
</comment>
<dbReference type="InterPro" id="IPR029016">
    <property type="entry name" value="GAF-like_dom_sf"/>
</dbReference>
<reference evidence="2 3" key="1">
    <citation type="submission" date="2020-06" db="EMBL/GenBank/DDBJ databases">
        <title>Taxonomy, biology and ecology of Rhodococcus bacteria occurring in California pistachio and other woody hosts as revealed by genome sequence analyses.</title>
        <authorList>
            <person name="Gai Y."/>
            <person name="Riely B."/>
        </authorList>
    </citation>
    <scope>NUCLEOTIDE SEQUENCE [LARGE SCALE GENOMIC DNA]</scope>
    <source>
        <strain evidence="2 3">BP-281</strain>
    </source>
</reference>
<dbReference type="Gene3D" id="3.20.20.450">
    <property type="entry name" value="EAL domain"/>
    <property type="match status" value="1"/>
</dbReference>
<dbReference type="CDD" id="cd01948">
    <property type="entry name" value="EAL"/>
    <property type="match status" value="1"/>
</dbReference>
<feature type="domain" description="EAL" evidence="1">
    <location>
        <begin position="167"/>
        <end position="421"/>
    </location>
</feature>
<dbReference type="InterPro" id="IPR050706">
    <property type="entry name" value="Cyclic-di-GMP_PDE-like"/>
</dbReference>
<dbReference type="Gene3D" id="3.30.450.40">
    <property type="match status" value="1"/>
</dbReference>
<dbReference type="RefSeq" id="WP_222686056.1">
    <property type="nucleotide sequence ID" value="NZ_JABUBT010000050.1"/>
</dbReference>